<feature type="domain" description="Reverse transcriptase Ty1/copia-type" evidence="1">
    <location>
        <begin position="9"/>
        <end position="91"/>
    </location>
</feature>
<dbReference type="GeneID" id="109126500"/>
<dbReference type="Pfam" id="PF07727">
    <property type="entry name" value="RVT_2"/>
    <property type="match status" value="2"/>
</dbReference>
<evidence type="ECO:0000313" key="2">
    <source>
        <dbReference type="Proteomes" id="UP000694864"/>
    </source>
</evidence>
<evidence type="ECO:0000259" key="1">
    <source>
        <dbReference type="Pfam" id="PF07727"/>
    </source>
</evidence>
<protein>
    <submittedName>
        <fullName evidence="3">Uncharacterized protein LOC109126500</fullName>
    </submittedName>
</protein>
<sequence length="222" mass="25508">MIRTPDMNILSFKWVFKTKLKPDGTVDKLKTRLVAKVFEQKEGIDYFETFNQVARTAMIRLVLDTTTNCEWHVKQLDVSNAFFHGELQEPIKSVPSMFVCHHNQETLVLLFYVDNKLLIGSDSSLLDQLLQALNNRFSMKDVGPPSYFSGIEFESYKNVQFLHQAAYASDILHQAGMSECNPMPTPLPKHLEKLDNTPFVEPTYFRSLAGKLQYLTITRPDL</sequence>
<proteinExistence type="predicted"/>
<dbReference type="InterPro" id="IPR043502">
    <property type="entry name" value="DNA/RNA_pol_sf"/>
</dbReference>
<keyword evidence="2" id="KW-1185">Reference proteome</keyword>
<accession>A0ABM1QFW2</accession>
<organism evidence="2 3">
    <name type="scientific">Camelina sativa</name>
    <name type="common">False flax</name>
    <name type="synonym">Myagrum sativum</name>
    <dbReference type="NCBI Taxonomy" id="90675"/>
    <lineage>
        <taxon>Eukaryota</taxon>
        <taxon>Viridiplantae</taxon>
        <taxon>Streptophyta</taxon>
        <taxon>Embryophyta</taxon>
        <taxon>Tracheophyta</taxon>
        <taxon>Spermatophyta</taxon>
        <taxon>Magnoliopsida</taxon>
        <taxon>eudicotyledons</taxon>
        <taxon>Gunneridae</taxon>
        <taxon>Pentapetalae</taxon>
        <taxon>rosids</taxon>
        <taxon>malvids</taxon>
        <taxon>Brassicales</taxon>
        <taxon>Brassicaceae</taxon>
        <taxon>Camelineae</taxon>
        <taxon>Camelina</taxon>
    </lineage>
</organism>
<dbReference type="SUPFAM" id="SSF56672">
    <property type="entry name" value="DNA/RNA polymerases"/>
    <property type="match status" value="1"/>
</dbReference>
<feature type="domain" description="Reverse transcriptase Ty1/copia-type" evidence="1">
    <location>
        <begin position="93"/>
        <end position="187"/>
    </location>
</feature>
<dbReference type="RefSeq" id="XP_019085650.1">
    <property type="nucleotide sequence ID" value="XM_019230105.1"/>
</dbReference>
<reference evidence="3" key="2">
    <citation type="submission" date="2025-08" db="UniProtKB">
        <authorList>
            <consortium name="RefSeq"/>
        </authorList>
    </citation>
    <scope>IDENTIFICATION</scope>
    <source>
        <tissue evidence="3">Leaf</tissue>
    </source>
</reference>
<dbReference type="InterPro" id="IPR013103">
    <property type="entry name" value="RVT_2"/>
</dbReference>
<reference evidence="2" key="1">
    <citation type="journal article" date="2014" name="Nat. Commun.">
        <title>The emerging biofuel crop Camelina sativa retains a highly undifferentiated hexaploid genome structure.</title>
        <authorList>
            <person name="Kagale S."/>
            <person name="Koh C."/>
            <person name="Nixon J."/>
            <person name="Bollina V."/>
            <person name="Clarke W.E."/>
            <person name="Tuteja R."/>
            <person name="Spillane C."/>
            <person name="Robinson S.J."/>
            <person name="Links M.G."/>
            <person name="Clarke C."/>
            <person name="Higgins E.E."/>
            <person name="Huebert T."/>
            <person name="Sharpe A.G."/>
            <person name="Parkin I.A."/>
        </authorList>
    </citation>
    <scope>NUCLEOTIDE SEQUENCE [LARGE SCALE GENOMIC DNA]</scope>
    <source>
        <strain evidence="2">cv. DH55</strain>
    </source>
</reference>
<name>A0ABM1QFW2_CAMSA</name>
<gene>
    <name evidence="3" type="primary">LOC109126500</name>
</gene>
<evidence type="ECO:0000313" key="3">
    <source>
        <dbReference type="RefSeq" id="XP_019085650.1"/>
    </source>
</evidence>
<dbReference type="Proteomes" id="UP000694864">
    <property type="component" value="Chromosome 9"/>
</dbReference>